<dbReference type="Proteomes" id="UP000005019">
    <property type="component" value="Unassembled WGS sequence"/>
</dbReference>
<dbReference type="GO" id="GO:0005829">
    <property type="term" value="C:cytosol"/>
    <property type="evidence" value="ECO:0007669"/>
    <property type="project" value="TreeGrafter"/>
</dbReference>
<dbReference type="Pfam" id="PF06167">
    <property type="entry name" value="Peptidase_M90"/>
    <property type="match status" value="1"/>
</dbReference>
<dbReference type="InterPro" id="IPR024079">
    <property type="entry name" value="MetalloPept_cat_dom_sf"/>
</dbReference>
<proteinExistence type="predicted"/>
<evidence type="ECO:0000313" key="1">
    <source>
        <dbReference type="EMBL" id="EGK72169.1"/>
    </source>
</evidence>
<dbReference type="CDD" id="cd20169">
    <property type="entry name" value="Peptidase_M90_mtfA"/>
    <property type="match status" value="1"/>
</dbReference>
<comment type="caution">
    <text evidence="1">The sequence shown here is derived from an EMBL/GenBank/DDBJ whole genome shotgun (WGS) entry which is preliminary data.</text>
</comment>
<keyword evidence="2" id="KW-1185">Reference proteome</keyword>
<organism evidence="1 2">
    <name type="scientific">Methyloversatilis universalis (strain ATCC BAA-1314 / DSM 25237 / JCM 13912 / CCUG 52030 / FAM5)</name>
    <dbReference type="NCBI Taxonomy" id="1000565"/>
    <lineage>
        <taxon>Bacteria</taxon>
        <taxon>Pseudomonadati</taxon>
        <taxon>Pseudomonadota</taxon>
        <taxon>Betaproteobacteria</taxon>
        <taxon>Nitrosomonadales</taxon>
        <taxon>Sterolibacteriaceae</taxon>
        <taxon>Methyloversatilis</taxon>
    </lineage>
</organism>
<sequence length="299" mass="33234">MESLSSLLALGALLTLLLSAALWLITTPLRTALRRRRLANQPFPAEWRRLLQRRMPAWRRLPPDLQRRLRRCIRIFIAEKRFVGCDGLVVSEDMKVLIAAQACLLVLNRPLDDLADVREILLYPSAFAVQRRETDASGVEHFGPRVHLGESSARGQVVLAWDAVLAGAADPDDGHNVVIHEFAHQLDQQNGEANGAPPMRGAARIARWAAVMGAAYALLNQQVAAGEPPSLDPYGTHSPAEFFAVASESFFERPHALARELPELYDALREYYRADPVIWQMTALASATTTRLRPPSLAR</sequence>
<dbReference type="SUPFAM" id="SSF55486">
    <property type="entry name" value="Metalloproteases ('zincins'), catalytic domain"/>
    <property type="match status" value="1"/>
</dbReference>
<dbReference type="RefSeq" id="WP_008060334.1">
    <property type="nucleotide sequence ID" value="NZ_AFHG01000042.1"/>
</dbReference>
<reference evidence="1 2" key="1">
    <citation type="journal article" date="2011" name="J. Bacteriol.">
        <title>Genome sequence of Methyloversatilis universalis FAM5T, a methylotrophic representative of the order Rhodocyclales.</title>
        <authorList>
            <person name="Kittichotirat W."/>
            <person name="Good N.M."/>
            <person name="Hall R."/>
            <person name="Bringel F."/>
            <person name="Lajus A."/>
            <person name="Medigue C."/>
            <person name="Smalley N.E."/>
            <person name="Beck D."/>
            <person name="Bumgarner R."/>
            <person name="Vuilleumier S."/>
            <person name="Kalyuzhnaya M.G."/>
        </authorList>
    </citation>
    <scope>NUCLEOTIDE SEQUENCE [LARGE SCALE GENOMIC DNA]</scope>
    <source>
        <strain evidence="2">ATCC BAA-1314 / JCM 13912 / FAM5</strain>
    </source>
</reference>
<dbReference type="EMBL" id="AFHG01000042">
    <property type="protein sequence ID" value="EGK72169.1"/>
    <property type="molecule type" value="Genomic_DNA"/>
</dbReference>
<dbReference type="AlphaFoldDB" id="F5RB33"/>
<evidence type="ECO:0000313" key="2">
    <source>
        <dbReference type="Proteomes" id="UP000005019"/>
    </source>
</evidence>
<dbReference type="STRING" id="1000565.METUNv1_01472"/>
<dbReference type="InterPro" id="IPR042252">
    <property type="entry name" value="MtfA_N"/>
</dbReference>
<dbReference type="PANTHER" id="PTHR30164">
    <property type="entry name" value="MTFA PEPTIDASE"/>
    <property type="match status" value="1"/>
</dbReference>
<accession>F5RB33</accession>
<dbReference type="Gene3D" id="3.40.390.10">
    <property type="entry name" value="Collagenase (Catalytic Domain)"/>
    <property type="match status" value="1"/>
</dbReference>
<name>F5RB33_METUF</name>
<evidence type="ECO:0008006" key="3">
    <source>
        <dbReference type="Google" id="ProtNLM"/>
    </source>
</evidence>
<protein>
    <recommendedName>
        <fullName evidence="3">Zinc-dependent peptidase</fullName>
    </recommendedName>
</protein>
<dbReference type="eggNOG" id="COG3228">
    <property type="taxonomic scope" value="Bacteria"/>
</dbReference>
<dbReference type="GO" id="GO:0008237">
    <property type="term" value="F:metallopeptidase activity"/>
    <property type="evidence" value="ECO:0007669"/>
    <property type="project" value="InterPro"/>
</dbReference>
<gene>
    <name evidence="1" type="ORF">METUNv1_01472</name>
</gene>
<dbReference type="InterPro" id="IPR010384">
    <property type="entry name" value="MtfA_fam"/>
</dbReference>
<dbReference type="PANTHER" id="PTHR30164:SF2">
    <property type="entry name" value="PROTEIN MTFA"/>
    <property type="match status" value="1"/>
</dbReference>
<dbReference type="Gene3D" id="1.10.472.150">
    <property type="entry name" value="Glucose-regulated metallo-peptidase M90, N-terminal domain"/>
    <property type="match status" value="1"/>
</dbReference>
<dbReference type="GO" id="GO:0004177">
    <property type="term" value="F:aminopeptidase activity"/>
    <property type="evidence" value="ECO:0007669"/>
    <property type="project" value="TreeGrafter"/>
</dbReference>